<dbReference type="SUPFAM" id="SSF49764">
    <property type="entry name" value="HSP20-like chaperones"/>
    <property type="match status" value="1"/>
</dbReference>
<evidence type="ECO:0000256" key="2">
    <source>
        <dbReference type="SAM" id="MobiDB-lite"/>
    </source>
</evidence>
<dbReference type="Gene3D" id="1.25.40.10">
    <property type="entry name" value="Tetratricopeptide repeat domain"/>
    <property type="match status" value="2"/>
</dbReference>
<dbReference type="Gene3D" id="2.60.40.790">
    <property type="match status" value="1"/>
</dbReference>
<feature type="repeat" description="TPR" evidence="1">
    <location>
        <begin position="217"/>
        <end position="250"/>
    </location>
</feature>
<dbReference type="EMBL" id="HBGU01074805">
    <property type="protein sequence ID" value="CAD9538926.1"/>
    <property type="molecule type" value="Transcribed_RNA"/>
</dbReference>
<evidence type="ECO:0008006" key="5">
    <source>
        <dbReference type="Google" id="ProtNLM"/>
    </source>
</evidence>
<dbReference type="SMART" id="SM00028">
    <property type="entry name" value="TPR"/>
    <property type="match status" value="3"/>
</dbReference>
<feature type="signal peptide" evidence="3">
    <location>
        <begin position="1"/>
        <end position="20"/>
    </location>
</feature>
<dbReference type="InterPro" id="IPR019734">
    <property type="entry name" value="TPR_rpt"/>
</dbReference>
<accession>A0A7S2J7W0</accession>
<feature type="region of interest" description="Disordered" evidence="2">
    <location>
        <begin position="536"/>
        <end position="557"/>
    </location>
</feature>
<dbReference type="SUPFAM" id="SSF48452">
    <property type="entry name" value="TPR-like"/>
    <property type="match status" value="1"/>
</dbReference>
<evidence type="ECO:0000313" key="4">
    <source>
        <dbReference type="EMBL" id="CAD9538926.1"/>
    </source>
</evidence>
<dbReference type="InterPro" id="IPR008978">
    <property type="entry name" value="HSP20-like_chaperone"/>
</dbReference>
<name>A0A7S2J7W0_9EUKA</name>
<gene>
    <name evidence="4" type="ORF">CBRE1094_LOCUS40765</name>
</gene>
<keyword evidence="1" id="KW-0802">TPR repeat</keyword>
<reference evidence="4" key="1">
    <citation type="submission" date="2021-01" db="EMBL/GenBank/DDBJ databases">
        <authorList>
            <person name="Corre E."/>
            <person name="Pelletier E."/>
            <person name="Niang G."/>
            <person name="Scheremetjew M."/>
            <person name="Finn R."/>
            <person name="Kale V."/>
            <person name="Holt S."/>
            <person name="Cochrane G."/>
            <person name="Meng A."/>
            <person name="Brown T."/>
            <person name="Cohen L."/>
        </authorList>
    </citation>
    <scope>NUCLEOTIDE SEQUENCE</scope>
    <source>
        <strain evidence="4">UTEX LB 985</strain>
    </source>
</reference>
<proteinExistence type="predicted"/>
<sequence>MMRRAVGLLLALGVSLEASALETTVKWAQTKENVFMTLVWAKKECKDDEVSLIYKPPPAEERLLHVSCRNKNGQTEEVKFALSGNVVEPIQSSRRRGQLHIDFQKREAKAWQTLVERPTPGVRIERDWNRGMTEEEMEEEDGAGTVEISSAGIQTVGKDGKLEKHENYKEAVEALPAEKQGKELLILNAYKEVESGNIKTSTLNRLNQEVEKTPKDARVRAILGQGLAQSGKVEEGIEQLERAVQLAPDNPGFNQMLAAVVGAVAEHGPRDAAKWEAMAIKRYKAGLKLTPEDPQSYVGLGAIYARLSKLETEEREGGSKDNRTLATEAFNTAIELDPNNTKAYAELAELLVHHDATMTKVPNGHVLGGAAVKAMKQAKKLAKIAIGLSPKTADGYMALAAAVVGAPDRLCKMPMEMGVVSGCIGHTEKAEAISLLLTPIERQTKNQEIEANRTKAKKTTGKTGKKLKKQVPVWSSTRQAATNFRRLGYMYYLDDNPTEAEKQFGQANQLAEPSRLDPDHDWKWLSDLRFAASAAQDKKERGGQMGGMPGAFGMGGS</sequence>
<evidence type="ECO:0000256" key="3">
    <source>
        <dbReference type="SAM" id="SignalP"/>
    </source>
</evidence>
<evidence type="ECO:0000256" key="1">
    <source>
        <dbReference type="PROSITE-ProRule" id="PRU00339"/>
    </source>
</evidence>
<dbReference type="PROSITE" id="PS50005">
    <property type="entry name" value="TPR"/>
    <property type="match status" value="1"/>
</dbReference>
<protein>
    <recommendedName>
        <fullName evidence="5">CS domain-containing protein</fullName>
    </recommendedName>
</protein>
<dbReference type="AlphaFoldDB" id="A0A7S2J7W0"/>
<feature type="compositionally biased region" description="Gly residues" evidence="2">
    <location>
        <begin position="543"/>
        <end position="557"/>
    </location>
</feature>
<dbReference type="InterPro" id="IPR011990">
    <property type="entry name" value="TPR-like_helical_dom_sf"/>
</dbReference>
<feature type="chain" id="PRO_5031309305" description="CS domain-containing protein" evidence="3">
    <location>
        <begin position="21"/>
        <end position="557"/>
    </location>
</feature>
<organism evidence="4">
    <name type="scientific">Haptolina brevifila</name>
    <dbReference type="NCBI Taxonomy" id="156173"/>
    <lineage>
        <taxon>Eukaryota</taxon>
        <taxon>Haptista</taxon>
        <taxon>Haptophyta</taxon>
        <taxon>Prymnesiophyceae</taxon>
        <taxon>Prymnesiales</taxon>
        <taxon>Prymnesiaceae</taxon>
        <taxon>Haptolina</taxon>
    </lineage>
</organism>
<keyword evidence="3" id="KW-0732">Signal</keyword>